<dbReference type="PROSITE" id="PS51379">
    <property type="entry name" value="4FE4S_FER_2"/>
    <property type="match status" value="3"/>
</dbReference>
<dbReference type="PROSITE" id="PS00198">
    <property type="entry name" value="4FE4S_FER_1"/>
    <property type="match status" value="1"/>
</dbReference>
<dbReference type="Pfam" id="PF13247">
    <property type="entry name" value="Fer4_11"/>
    <property type="match status" value="1"/>
</dbReference>
<evidence type="ECO:0000256" key="3">
    <source>
        <dbReference type="ARBA" id="ARBA00022485"/>
    </source>
</evidence>
<dbReference type="InterPro" id="IPR019546">
    <property type="entry name" value="TAT_signal_bac_arc"/>
</dbReference>
<evidence type="ECO:0000256" key="8">
    <source>
        <dbReference type="ARBA" id="ARBA00023014"/>
    </source>
</evidence>
<dbReference type="NCBIfam" id="NF008134">
    <property type="entry name" value="PRK10882.1"/>
    <property type="match status" value="1"/>
</dbReference>
<comment type="subcellular location">
    <subcellularLocation>
        <location evidence="2">Cell envelope</location>
    </subcellularLocation>
</comment>
<dbReference type="OrthoDB" id="9779457at2"/>
<evidence type="ECO:0000256" key="6">
    <source>
        <dbReference type="ARBA" id="ARBA00022737"/>
    </source>
</evidence>
<accession>A0A369C8E9</accession>
<dbReference type="GO" id="GO:0051539">
    <property type="term" value="F:4 iron, 4 sulfur cluster binding"/>
    <property type="evidence" value="ECO:0007669"/>
    <property type="project" value="UniProtKB-KW"/>
</dbReference>
<keyword evidence="13" id="KW-1185">Reference proteome</keyword>
<comment type="cofactor">
    <cofactor evidence="1">
        <name>[4Fe-4S] cluster</name>
        <dbReference type="ChEBI" id="CHEBI:49883"/>
    </cofactor>
</comment>
<evidence type="ECO:0000256" key="9">
    <source>
        <dbReference type="SAM" id="MobiDB-lite"/>
    </source>
</evidence>
<feature type="domain" description="4Fe-4S ferredoxin-type" evidence="11">
    <location>
        <begin position="141"/>
        <end position="170"/>
    </location>
</feature>
<evidence type="ECO:0000256" key="10">
    <source>
        <dbReference type="SAM" id="SignalP"/>
    </source>
</evidence>
<dbReference type="SUPFAM" id="SSF54862">
    <property type="entry name" value="4Fe-4S ferredoxins"/>
    <property type="match status" value="1"/>
</dbReference>
<evidence type="ECO:0000256" key="2">
    <source>
        <dbReference type="ARBA" id="ARBA00004196"/>
    </source>
</evidence>
<keyword evidence="8" id="KW-0411">Iron-sulfur</keyword>
<dbReference type="InterPro" id="IPR051555">
    <property type="entry name" value="FDH_Electron_Transfer_Unit"/>
</dbReference>
<dbReference type="EMBL" id="QPJY01000006">
    <property type="protein sequence ID" value="RCX29821.1"/>
    <property type="molecule type" value="Genomic_DNA"/>
</dbReference>
<evidence type="ECO:0000256" key="5">
    <source>
        <dbReference type="ARBA" id="ARBA00022729"/>
    </source>
</evidence>
<dbReference type="AlphaFoldDB" id="A0A369C8E9"/>
<keyword evidence="7" id="KW-0408">Iron</keyword>
<evidence type="ECO:0000259" key="11">
    <source>
        <dbReference type="PROSITE" id="PS51379"/>
    </source>
</evidence>
<evidence type="ECO:0000256" key="7">
    <source>
        <dbReference type="ARBA" id="ARBA00023004"/>
    </source>
</evidence>
<dbReference type="InterPro" id="IPR017900">
    <property type="entry name" value="4Fe4S_Fe_S_CS"/>
</dbReference>
<dbReference type="Proteomes" id="UP000252707">
    <property type="component" value="Unassembled WGS sequence"/>
</dbReference>
<dbReference type="RefSeq" id="WP_114280040.1">
    <property type="nucleotide sequence ID" value="NZ_QPJY01000006.1"/>
</dbReference>
<feature type="domain" description="4Fe-4S ferredoxin-type" evidence="11">
    <location>
        <begin position="37"/>
        <end position="65"/>
    </location>
</feature>
<gene>
    <name evidence="12" type="ORF">DFQ59_10653</name>
</gene>
<feature type="chain" id="PRO_5016894267" evidence="10">
    <location>
        <begin position="24"/>
        <end position="346"/>
    </location>
</feature>
<proteinExistence type="predicted"/>
<protein>
    <submittedName>
        <fullName evidence="12">Secreted protein</fullName>
    </submittedName>
</protein>
<comment type="caution">
    <text evidence="12">The sequence shown here is derived from an EMBL/GenBank/DDBJ whole genome shotgun (WGS) entry which is preliminary data.</text>
</comment>
<feature type="compositionally biased region" description="Basic and acidic residues" evidence="9">
    <location>
        <begin position="337"/>
        <end position="346"/>
    </location>
</feature>
<keyword evidence="3" id="KW-0004">4Fe-4S</keyword>
<dbReference type="PROSITE" id="PS51318">
    <property type="entry name" value="TAT"/>
    <property type="match status" value="1"/>
</dbReference>
<feature type="region of interest" description="Disordered" evidence="9">
    <location>
        <begin position="323"/>
        <end position="346"/>
    </location>
</feature>
<feature type="domain" description="4Fe-4S ferredoxin-type" evidence="11">
    <location>
        <begin position="108"/>
        <end position="139"/>
    </location>
</feature>
<name>A0A369C8E9_9GAMM</name>
<dbReference type="CDD" id="cd10561">
    <property type="entry name" value="HybA_like"/>
    <property type="match status" value="1"/>
</dbReference>
<feature type="signal peptide" evidence="10">
    <location>
        <begin position="1"/>
        <end position="23"/>
    </location>
</feature>
<dbReference type="PANTHER" id="PTHR43545">
    <property type="entry name" value="FORMATE DEHYDROGENASE, NITRATE-INDUCIBLE, IRON-SULFUR SUBUNIT"/>
    <property type="match status" value="1"/>
</dbReference>
<dbReference type="GO" id="GO:0030313">
    <property type="term" value="C:cell envelope"/>
    <property type="evidence" value="ECO:0007669"/>
    <property type="project" value="UniProtKB-SubCell"/>
</dbReference>
<dbReference type="PANTHER" id="PTHR43545:SF1">
    <property type="entry name" value="HYDROGENASE-2 OPERON PROTEIN HYBA"/>
    <property type="match status" value="1"/>
</dbReference>
<dbReference type="NCBIfam" id="TIGR01409">
    <property type="entry name" value="TAT_signal_seq"/>
    <property type="match status" value="1"/>
</dbReference>
<dbReference type="InterPro" id="IPR017896">
    <property type="entry name" value="4Fe4S_Fe-S-bd"/>
</dbReference>
<keyword evidence="4" id="KW-0479">Metal-binding</keyword>
<dbReference type="Gene3D" id="3.30.70.20">
    <property type="match status" value="2"/>
</dbReference>
<sequence length="346" mass="37211">MKRRDFLKATAALAAAAPAAGQAALMREPKPMPPQAIGMLYDSTLCIGCKACMSACKEANDLPPERLPEGGEWNTGTWDTPLDLSPTTYNIIKAYVNGTRAEKDRVEDGYAFVKRHCLHCVDPSCVSACPVSAMHKDPLTGLVSHDPSLCIGCRYCVYSCPFGVPRYNYDDPFGQIGKCQLCSHLLAEGGIPACCDVCPTGASLFGPVEQLKAEAQRRLAAAPGTELEFPRGEIGSDRPTHVAATGNYQQHLYGDRELGGTQVMYLAGVPFDKLGLPTDVPDVGYPTLSEGLQHTLYKGMAGPALLLGGLVFLARRNIKRNQADDPLFTDEGMEPDAAAKKEEKDS</sequence>
<keyword evidence="6" id="KW-0677">Repeat</keyword>
<evidence type="ECO:0000313" key="13">
    <source>
        <dbReference type="Proteomes" id="UP000252707"/>
    </source>
</evidence>
<dbReference type="InterPro" id="IPR006311">
    <property type="entry name" value="TAT_signal"/>
</dbReference>
<keyword evidence="5 10" id="KW-0732">Signal</keyword>
<evidence type="ECO:0000256" key="1">
    <source>
        <dbReference type="ARBA" id="ARBA00001966"/>
    </source>
</evidence>
<organism evidence="12 13">
    <name type="scientific">Thioalbus denitrificans</name>
    <dbReference type="NCBI Taxonomy" id="547122"/>
    <lineage>
        <taxon>Bacteria</taxon>
        <taxon>Pseudomonadati</taxon>
        <taxon>Pseudomonadota</taxon>
        <taxon>Gammaproteobacteria</taxon>
        <taxon>Chromatiales</taxon>
        <taxon>Ectothiorhodospiraceae</taxon>
        <taxon>Thioalbus</taxon>
    </lineage>
</organism>
<evidence type="ECO:0000256" key="4">
    <source>
        <dbReference type="ARBA" id="ARBA00022723"/>
    </source>
</evidence>
<reference evidence="12 13" key="1">
    <citation type="submission" date="2018-07" db="EMBL/GenBank/DDBJ databases">
        <title>Genomic Encyclopedia of Type Strains, Phase IV (KMG-IV): sequencing the most valuable type-strain genomes for metagenomic binning, comparative biology and taxonomic classification.</title>
        <authorList>
            <person name="Goeker M."/>
        </authorList>
    </citation>
    <scope>NUCLEOTIDE SEQUENCE [LARGE SCALE GENOMIC DNA]</scope>
    <source>
        <strain evidence="12 13">DSM 26407</strain>
    </source>
</reference>
<evidence type="ECO:0000313" key="12">
    <source>
        <dbReference type="EMBL" id="RCX29821.1"/>
    </source>
</evidence>
<dbReference type="GO" id="GO:0046872">
    <property type="term" value="F:metal ion binding"/>
    <property type="evidence" value="ECO:0007669"/>
    <property type="project" value="UniProtKB-KW"/>
</dbReference>